<dbReference type="EMBL" id="BSYO01000024">
    <property type="protein sequence ID" value="GMH21971.1"/>
    <property type="molecule type" value="Genomic_DNA"/>
</dbReference>
<gene>
    <name evidence="1" type="ORF">Nepgr_023814</name>
</gene>
<sequence length="149" mass="15627">MASTGVNSTWSVLTSGDVEALFAQYKIPSSMEADVASAVPAELREKPGSLVRHGPSRRLAKRWDSSFNSSMSENQAALKRLRGAGSSSRRRALTNSESLGHLLEVVVQVVGGKPLAPSVPAVEVQGAEAEAVPIPTATLAQFGVPIVAY</sequence>
<name>A0AAD3T3I2_NEPGR</name>
<evidence type="ECO:0000313" key="1">
    <source>
        <dbReference type="EMBL" id="GMH21971.1"/>
    </source>
</evidence>
<proteinExistence type="predicted"/>
<accession>A0AAD3T3I2</accession>
<evidence type="ECO:0000313" key="2">
    <source>
        <dbReference type="Proteomes" id="UP001279734"/>
    </source>
</evidence>
<organism evidence="1 2">
    <name type="scientific">Nepenthes gracilis</name>
    <name type="common">Slender pitcher plant</name>
    <dbReference type="NCBI Taxonomy" id="150966"/>
    <lineage>
        <taxon>Eukaryota</taxon>
        <taxon>Viridiplantae</taxon>
        <taxon>Streptophyta</taxon>
        <taxon>Embryophyta</taxon>
        <taxon>Tracheophyta</taxon>
        <taxon>Spermatophyta</taxon>
        <taxon>Magnoliopsida</taxon>
        <taxon>eudicotyledons</taxon>
        <taxon>Gunneridae</taxon>
        <taxon>Pentapetalae</taxon>
        <taxon>Caryophyllales</taxon>
        <taxon>Nepenthaceae</taxon>
        <taxon>Nepenthes</taxon>
    </lineage>
</organism>
<reference evidence="1" key="1">
    <citation type="submission" date="2023-05" db="EMBL/GenBank/DDBJ databases">
        <title>Nepenthes gracilis genome sequencing.</title>
        <authorList>
            <person name="Fukushima K."/>
        </authorList>
    </citation>
    <scope>NUCLEOTIDE SEQUENCE</scope>
    <source>
        <strain evidence="1">SING2019-196</strain>
    </source>
</reference>
<keyword evidence="2" id="KW-1185">Reference proteome</keyword>
<comment type="caution">
    <text evidence="1">The sequence shown here is derived from an EMBL/GenBank/DDBJ whole genome shotgun (WGS) entry which is preliminary data.</text>
</comment>
<dbReference type="Proteomes" id="UP001279734">
    <property type="component" value="Unassembled WGS sequence"/>
</dbReference>
<protein>
    <submittedName>
        <fullName evidence="1">Uncharacterized protein</fullName>
    </submittedName>
</protein>
<dbReference type="AlphaFoldDB" id="A0AAD3T3I2"/>